<protein>
    <recommendedName>
        <fullName evidence="3">Sulfotransferase family protein</fullName>
    </recommendedName>
</protein>
<dbReference type="Proteomes" id="UP000199236">
    <property type="component" value="Unassembled WGS sequence"/>
</dbReference>
<organism evidence="1 2">
    <name type="scientific">Cohaesibacter marisflavi</name>
    <dbReference type="NCBI Taxonomy" id="655353"/>
    <lineage>
        <taxon>Bacteria</taxon>
        <taxon>Pseudomonadati</taxon>
        <taxon>Pseudomonadota</taxon>
        <taxon>Alphaproteobacteria</taxon>
        <taxon>Hyphomicrobiales</taxon>
        <taxon>Cohaesibacteraceae</taxon>
    </lineage>
</organism>
<accession>A0A1I5K8V0</accession>
<reference evidence="1 2" key="1">
    <citation type="submission" date="2016-10" db="EMBL/GenBank/DDBJ databases">
        <authorList>
            <person name="de Groot N.N."/>
        </authorList>
    </citation>
    <scope>NUCLEOTIDE SEQUENCE [LARGE SCALE GENOMIC DNA]</scope>
    <source>
        <strain evidence="1 2">CGMCC 1.9157</strain>
    </source>
</reference>
<dbReference type="Gene3D" id="3.40.50.300">
    <property type="entry name" value="P-loop containing nucleotide triphosphate hydrolases"/>
    <property type="match status" value="1"/>
</dbReference>
<evidence type="ECO:0008006" key="3">
    <source>
        <dbReference type="Google" id="ProtNLM"/>
    </source>
</evidence>
<dbReference type="InterPro" id="IPR027417">
    <property type="entry name" value="P-loop_NTPase"/>
</dbReference>
<dbReference type="EMBL" id="FOVR01000013">
    <property type="protein sequence ID" value="SFO81437.1"/>
    <property type="molecule type" value="Genomic_DNA"/>
</dbReference>
<proteinExistence type="predicted"/>
<keyword evidence="2" id="KW-1185">Reference proteome</keyword>
<dbReference type="SUPFAM" id="SSF52540">
    <property type="entry name" value="P-loop containing nucleoside triphosphate hydrolases"/>
    <property type="match status" value="1"/>
</dbReference>
<dbReference type="AlphaFoldDB" id="A0A1I5K8V0"/>
<dbReference type="RefSeq" id="WP_090074944.1">
    <property type="nucleotide sequence ID" value="NZ_FOVR01000013.1"/>
</dbReference>
<name>A0A1I5K8V0_9HYPH</name>
<gene>
    <name evidence="1" type="ORF">SAMN04488056_11387</name>
</gene>
<sequence length="236" mass="27928">MKKLIIHIGVHKTGTTSFQRLLRANQKHMIENNVRPIFELDRNRARRFNLFDLSHLHLRACLKTGARLRGQISELQEHEKATFEDSFAKAVNTHPEDTLIASAEVFCFMREETEKEKLSAFFAKLDRKVEILLVLRDLTSWKQSWENQLQKDPKVAPLLNSFPEEERINADWYYDTESILNFWQDLGKVHKFQYEDHDDICEPLVNFLGFTMQELRDVERLNKRKNLDAPTDIQSR</sequence>
<evidence type="ECO:0000313" key="2">
    <source>
        <dbReference type="Proteomes" id="UP000199236"/>
    </source>
</evidence>
<evidence type="ECO:0000313" key="1">
    <source>
        <dbReference type="EMBL" id="SFO81437.1"/>
    </source>
</evidence>